<keyword evidence="2" id="KW-1185">Reference proteome</keyword>
<organism evidence="1 2">
    <name type="scientific">Burkholderia anthina</name>
    <dbReference type="NCBI Taxonomy" id="179879"/>
    <lineage>
        <taxon>Bacteria</taxon>
        <taxon>Pseudomonadati</taxon>
        <taxon>Pseudomonadota</taxon>
        <taxon>Betaproteobacteria</taxon>
        <taxon>Burkholderiales</taxon>
        <taxon>Burkholderiaceae</taxon>
        <taxon>Burkholderia</taxon>
        <taxon>Burkholderia cepacia complex</taxon>
    </lineage>
</organism>
<sequence>MVLTQSIQRRGIPFKGKDKNGRCFGREMTMFIRQTPYRLLAIAALAYSSLFALPASAATADCPARLAVTQQLDGQPPDGWKNFDTQSTYPLASVTFWSGPPDRMMSLRPNRSRSESKSDIYTWSLAESREDYWVSCDYGNTSVVIARPLGKQAQTCVARYRRGHAIVQSWQCTPRQ</sequence>
<evidence type="ECO:0000313" key="2">
    <source>
        <dbReference type="Proteomes" id="UP000755577"/>
    </source>
</evidence>
<proteinExistence type="predicted"/>
<dbReference type="RefSeq" id="WP_174927155.1">
    <property type="nucleotide sequence ID" value="NZ_CABVLY010000016.1"/>
</dbReference>
<dbReference type="NCBIfam" id="NF042415">
    <property type="entry name" value="STY0301_fam"/>
    <property type="match status" value="1"/>
</dbReference>
<protein>
    <recommendedName>
        <fullName evidence="3">Lipoprotein</fullName>
    </recommendedName>
</protein>
<name>A0ABS2AYZ6_9BURK</name>
<dbReference type="GeneID" id="56502116"/>
<evidence type="ECO:0000313" key="1">
    <source>
        <dbReference type="EMBL" id="MBM2765965.1"/>
    </source>
</evidence>
<comment type="caution">
    <text evidence="1">The sequence shown here is derived from an EMBL/GenBank/DDBJ whole genome shotgun (WGS) entry which is preliminary data.</text>
</comment>
<reference evidence="1 2" key="1">
    <citation type="submission" date="2021-02" db="EMBL/GenBank/DDBJ databases">
        <title>Draft genome of the type strains Burkholderia anthina DSM16086.</title>
        <authorList>
            <person name="Hertel R."/>
            <person name="Meissner J."/>
            <person name="Poehlein A."/>
            <person name="Daniel R."/>
            <person name="Commichau F.M."/>
        </authorList>
    </citation>
    <scope>NUCLEOTIDE SEQUENCE [LARGE SCALE GENOMIC DNA]</scope>
    <source>
        <strain evidence="1 2">DSM 16086</strain>
    </source>
</reference>
<dbReference type="Proteomes" id="UP000755577">
    <property type="component" value="Unassembled WGS sequence"/>
</dbReference>
<dbReference type="InterPro" id="IPR049973">
    <property type="entry name" value="STY0301-like"/>
</dbReference>
<evidence type="ECO:0008006" key="3">
    <source>
        <dbReference type="Google" id="ProtNLM"/>
    </source>
</evidence>
<accession>A0ABS2AYZ6</accession>
<gene>
    <name evidence="1" type="ORF">JQK92_05930</name>
</gene>
<dbReference type="EMBL" id="JAFCIQ010000003">
    <property type="protein sequence ID" value="MBM2765965.1"/>
    <property type="molecule type" value="Genomic_DNA"/>
</dbReference>